<comment type="caution">
    <text evidence="2">The sequence shown here is derived from an EMBL/GenBank/DDBJ whole genome shotgun (WGS) entry which is preliminary data.</text>
</comment>
<organism evidence="2 3">
    <name type="scientific">Trichinella patagoniensis</name>
    <dbReference type="NCBI Taxonomy" id="990121"/>
    <lineage>
        <taxon>Eukaryota</taxon>
        <taxon>Metazoa</taxon>
        <taxon>Ecdysozoa</taxon>
        <taxon>Nematoda</taxon>
        <taxon>Enoplea</taxon>
        <taxon>Dorylaimia</taxon>
        <taxon>Trichinellida</taxon>
        <taxon>Trichinellidae</taxon>
        <taxon>Trichinella</taxon>
    </lineage>
</organism>
<dbReference type="Proteomes" id="UP000054783">
    <property type="component" value="Unassembled WGS sequence"/>
</dbReference>
<protein>
    <submittedName>
        <fullName evidence="2">Uncharacterized protein</fullName>
    </submittedName>
</protein>
<keyword evidence="1" id="KW-0812">Transmembrane</keyword>
<keyword evidence="3" id="KW-1185">Reference proteome</keyword>
<evidence type="ECO:0000256" key="1">
    <source>
        <dbReference type="SAM" id="Phobius"/>
    </source>
</evidence>
<keyword evidence="1" id="KW-0472">Membrane</keyword>
<accession>A0A0V0XJ54</accession>
<sequence>MFLIIAKLSSCFAFIASLSVLLFNLNNWHKVLERKSV</sequence>
<dbReference type="EMBL" id="JYDQ01004837">
    <property type="protein sequence ID" value="KRX88029.1"/>
    <property type="molecule type" value="Genomic_DNA"/>
</dbReference>
<evidence type="ECO:0000313" key="2">
    <source>
        <dbReference type="EMBL" id="KRX88029.1"/>
    </source>
</evidence>
<reference evidence="2 3" key="1">
    <citation type="submission" date="2015-01" db="EMBL/GenBank/DDBJ databases">
        <title>Evolution of Trichinella species and genotypes.</title>
        <authorList>
            <person name="Korhonen P.K."/>
            <person name="Edoardo P."/>
            <person name="Giuseppe L.R."/>
            <person name="Gasser R.B."/>
        </authorList>
    </citation>
    <scope>NUCLEOTIDE SEQUENCE [LARGE SCALE GENOMIC DNA]</scope>
    <source>
        <strain evidence="2">ISS2496</strain>
    </source>
</reference>
<evidence type="ECO:0000313" key="3">
    <source>
        <dbReference type="Proteomes" id="UP000054783"/>
    </source>
</evidence>
<dbReference type="AlphaFoldDB" id="A0A0V0XJ54"/>
<proteinExistence type="predicted"/>
<keyword evidence="1" id="KW-1133">Transmembrane helix</keyword>
<feature type="transmembrane region" description="Helical" evidence="1">
    <location>
        <begin position="6"/>
        <end position="25"/>
    </location>
</feature>
<gene>
    <name evidence="2" type="ORF">T12_10863</name>
</gene>
<name>A0A0V0XJ54_9BILA</name>